<proteinExistence type="predicted"/>
<gene>
    <name evidence="4" type="ORF">HNR31_000549</name>
</gene>
<dbReference type="InterPro" id="IPR048198">
    <property type="entry name" value="YtrI"/>
</dbReference>
<evidence type="ECO:0000256" key="1">
    <source>
        <dbReference type="SAM" id="Coils"/>
    </source>
</evidence>
<evidence type="ECO:0000313" key="5">
    <source>
        <dbReference type="Proteomes" id="UP000523087"/>
    </source>
</evidence>
<dbReference type="Pfam" id="PF26347">
    <property type="entry name" value="YtrI_sporulation"/>
    <property type="match status" value="1"/>
</dbReference>
<sequence length="168" mass="20059">MRIPPYYRLPTWQRFFAGVAVGAIISWFVFLHLFGVLQEEHVRTIAELNDQIADLKNDIRIWQEDYIKLNKINKKKLTVQEIHIRLINAEQYKLDSYTTFRIQESVKEDISHLIAKDIETVYKSKELLTKAIENKTYRINEQTYRLEIQELFLFTTLSIELRLKPVNS</sequence>
<feature type="domain" description="Sporulation membrane protein YtrI C-terminal" evidence="3">
    <location>
        <begin position="80"/>
        <end position="164"/>
    </location>
</feature>
<keyword evidence="2" id="KW-0472">Membrane</keyword>
<dbReference type="InterPro" id="IPR058620">
    <property type="entry name" value="YtrI_C"/>
</dbReference>
<evidence type="ECO:0000256" key="2">
    <source>
        <dbReference type="SAM" id="Phobius"/>
    </source>
</evidence>
<protein>
    <submittedName>
        <fullName evidence="4">Uncharacterized protein YqiB (DUF1249 family)</fullName>
    </submittedName>
</protein>
<name>A0A7V9Z4A3_9BACL</name>
<keyword evidence="2" id="KW-0812">Transmembrane</keyword>
<accession>A0A7V9Z4A3</accession>
<keyword evidence="5" id="KW-1185">Reference proteome</keyword>
<evidence type="ECO:0000313" key="4">
    <source>
        <dbReference type="EMBL" id="MBA2873797.1"/>
    </source>
</evidence>
<evidence type="ECO:0000259" key="3">
    <source>
        <dbReference type="Pfam" id="PF26347"/>
    </source>
</evidence>
<dbReference type="AlphaFoldDB" id="A0A7V9Z4A3"/>
<keyword evidence="2" id="KW-1133">Transmembrane helix</keyword>
<feature type="transmembrane region" description="Helical" evidence="2">
    <location>
        <begin position="15"/>
        <end position="37"/>
    </location>
</feature>
<dbReference type="RefSeq" id="WP_181554702.1">
    <property type="nucleotide sequence ID" value="NZ_CP064060.1"/>
</dbReference>
<comment type="caution">
    <text evidence="4">The sequence shown here is derived from an EMBL/GenBank/DDBJ whole genome shotgun (WGS) entry which is preliminary data.</text>
</comment>
<feature type="coiled-coil region" evidence="1">
    <location>
        <begin position="38"/>
        <end position="65"/>
    </location>
</feature>
<organism evidence="4 5">
    <name type="scientific">Thermaerobacillus caldiproteolyticus</name>
    <dbReference type="NCBI Taxonomy" id="247480"/>
    <lineage>
        <taxon>Bacteria</taxon>
        <taxon>Bacillati</taxon>
        <taxon>Bacillota</taxon>
        <taxon>Bacilli</taxon>
        <taxon>Bacillales</taxon>
        <taxon>Anoxybacillaceae</taxon>
        <taxon>Thermaerobacillus</taxon>
    </lineage>
</organism>
<reference evidence="4 5" key="1">
    <citation type="submission" date="2020-07" db="EMBL/GenBank/DDBJ databases">
        <title>Genomic Encyclopedia of Type Strains, Phase IV (KMG-IV): sequencing the most valuable type-strain genomes for metagenomic binning, comparative biology and taxonomic classification.</title>
        <authorList>
            <person name="Goeker M."/>
        </authorList>
    </citation>
    <scope>NUCLEOTIDE SEQUENCE [LARGE SCALE GENOMIC DNA]</scope>
    <source>
        <strain evidence="4 5">DSM 15730</strain>
    </source>
</reference>
<dbReference type="NCBIfam" id="NF041479">
    <property type="entry name" value="spor_membprot_YtrI"/>
    <property type="match status" value="1"/>
</dbReference>
<dbReference type="EMBL" id="JACDUT010000001">
    <property type="protein sequence ID" value="MBA2873797.1"/>
    <property type="molecule type" value="Genomic_DNA"/>
</dbReference>
<keyword evidence="1" id="KW-0175">Coiled coil</keyword>
<dbReference type="Proteomes" id="UP000523087">
    <property type="component" value="Unassembled WGS sequence"/>
</dbReference>